<dbReference type="PROSITE" id="PS50112">
    <property type="entry name" value="PAS"/>
    <property type="match status" value="1"/>
</dbReference>
<dbReference type="Gene3D" id="3.40.50.2300">
    <property type="match status" value="1"/>
</dbReference>
<dbReference type="CDD" id="cd00130">
    <property type="entry name" value="PAS"/>
    <property type="match status" value="1"/>
</dbReference>
<dbReference type="Gene3D" id="3.30.450.20">
    <property type="entry name" value="PAS domain"/>
    <property type="match status" value="1"/>
</dbReference>
<dbReference type="InterPro" id="IPR000160">
    <property type="entry name" value="GGDEF_dom"/>
</dbReference>
<dbReference type="SMART" id="SM00267">
    <property type="entry name" value="GGDEF"/>
    <property type="match status" value="1"/>
</dbReference>
<reference evidence="6 7" key="1">
    <citation type="submission" date="2021-08" db="EMBL/GenBank/DDBJ databases">
        <title>Lysobacter sp. strain CJ11 Genome sequencing and assembly.</title>
        <authorList>
            <person name="Kim I."/>
        </authorList>
    </citation>
    <scope>NUCLEOTIDE SEQUENCE [LARGE SCALE GENOMIC DNA]</scope>
    <source>
        <strain evidence="6 7">CJ11</strain>
    </source>
</reference>
<dbReference type="PROSITE" id="PS50883">
    <property type="entry name" value="EAL"/>
    <property type="match status" value="1"/>
</dbReference>
<dbReference type="InterPro" id="IPR050706">
    <property type="entry name" value="Cyclic-di-GMP_PDE-like"/>
</dbReference>
<dbReference type="InterPro" id="IPR001789">
    <property type="entry name" value="Sig_transdc_resp-reg_receiver"/>
</dbReference>
<name>A0ABX8WNQ6_9GAMM</name>
<evidence type="ECO:0000313" key="6">
    <source>
        <dbReference type="EMBL" id="QYR52301.1"/>
    </source>
</evidence>
<dbReference type="SUPFAM" id="SSF55073">
    <property type="entry name" value="Nucleotide cyclase"/>
    <property type="match status" value="1"/>
</dbReference>
<dbReference type="NCBIfam" id="TIGR00229">
    <property type="entry name" value="sensory_box"/>
    <property type="match status" value="1"/>
</dbReference>
<dbReference type="SUPFAM" id="SSF141868">
    <property type="entry name" value="EAL domain-like"/>
    <property type="match status" value="1"/>
</dbReference>
<dbReference type="InterPro" id="IPR011006">
    <property type="entry name" value="CheY-like_superfamily"/>
</dbReference>
<dbReference type="Gene3D" id="3.20.20.450">
    <property type="entry name" value="EAL domain"/>
    <property type="match status" value="1"/>
</dbReference>
<evidence type="ECO:0000256" key="1">
    <source>
        <dbReference type="PROSITE-ProRule" id="PRU00169"/>
    </source>
</evidence>
<evidence type="ECO:0000259" key="2">
    <source>
        <dbReference type="PROSITE" id="PS50110"/>
    </source>
</evidence>
<feature type="domain" description="EAL" evidence="4">
    <location>
        <begin position="445"/>
        <end position="691"/>
    </location>
</feature>
<dbReference type="EMBL" id="CP080544">
    <property type="protein sequence ID" value="QYR52301.1"/>
    <property type="molecule type" value="Genomic_DNA"/>
</dbReference>
<dbReference type="InterPro" id="IPR043128">
    <property type="entry name" value="Rev_trsase/Diguanyl_cyclase"/>
</dbReference>
<feature type="domain" description="Response regulatory" evidence="2">
    <location>
        <begin position="10"/>
        <end position="126"/>
    </location>
</feature>
<dbReference type="Pfam" id="PF00990">
    <property type="entry name" value="GGDEF"/>
    <property type="match status" value="1"/>
</dbReference>
<dbReference type="PANTHER" id="PTHR33121:SF79">
    <property type="entry name" value="CYCLIC DI-GMP PHOSPHODIESTERASE PDED-RELATED"/>
    <property type="match status" value="1"/>
</dbReference>
<dbReference type="SMART" id="SM00052">
    <property type="entry name" value="EAL"/>
    <property type="match status" value="1"/>
</dbReference>
<dbReference type="PANTHER" id="PTHR33121">
    <property type="entry name" value="CYCLIC DI-GMP PHOSPHODIESTERASE PDEF"/>
    <property type="match status" value="1"/>
</dbReference>
<dbReference type="SUPFAM" id="SSF55785">
    <property type="entry name" value="PYP-like sensor domain (PAS domain)"/>
    <property type="match status" value="1"/>
</dbReference>
<dbReference type="Pfam" id="PF00563">
    <property type="entry name" value="EAL"/>
    <property type="match status" value="1"/>
</dbReference>
<dbReference type="Proteomes" id="UP000824755">
    <property type="component" value="Chromosome"/>
</dbReference>
<evidence type="ECO:0000259" key="5">
    <source>
        <dbReference type="PROSITE" id="PS50887"/>
    </source>
</evidence>
<dbReference type="InterPro" id="IPR035965">
    <property type="entry name" value="PAS-like_dom_sf"/>
</dbReference>
<proteinExistence type="predicted"/>
<dbReference type="InterPro" id="IPR029787">
    <property type="entry name" value="Nucleotide_cyclase"/>
</dbReference>
<organism evidence="6 7">
    <name type="scientific">Lysobacter soyae</name>
    <dbReference type="NCBI Taxonomy" id="2764185"/>
    <lineage>
        <taxon>Bacteria</taxon>
        <taxon>Pseudomonadati</taxon>
        <taxon>Pseudomonadota</taxon>
        <taxon>Gammaproteobacteria</taxon>
        <taxon>Lysobacterales</taxon>
        <taxon>Lysobacteraceae</taxon>
        <taxon>Lysobacter</taxon>
    </lineage>
</organism>
<protein>
    <submittedName>
        <fullName evidence="6">EAL domain-containing protein</fullName>
    </submittedName>
</protein>
<dbReference type="Pfam" id="PF00989">
    <property type="entry name" value="PAS"/>
    <property type="match status" value="1"/>
</dbReference>
<dbReference type="PROSITE" id="PS50110">
    <property type="entry name" value="RESPONSE_REGULATORY"/>
    <property type="match status" value="1"/>
</dbReference>
<sequence length="691" mass="76187">MAKQENQTIRILVVDDRPEDAEALVSGMRNEGLPVRATRPASADELADCLAKQSFELVISQQNSETIPLKTLVAEVRRTGKDLPVIMVLEKFEQESVSEAISLDVDGLALSWIPGNVLKIVKREYRQLTGRRDLRRLEASLRESERRCDALIDSSRDPIAYVHEGMHIRANPAYLEMFGYDDFEDVEGMSILDMIAPADTDRFKKLLKGFSKGEIPMDERQEVQARDAEGKSFPAVMEFSHAEYEGEACLQIIFRRQELSADLAQEIDDLKRRDVGTGLLNRPTFLQSLESAVSGAANQNEGHGLLQIQLDHYSQLLGQLGMDAADKLMRALGDRIRPLMTERAELARLGEASLAVLLRHSPHTETRAMAQGIVDAVRDQLLKIDEKSITATASVAAVQIGERNAQVTRVLHRSEELINSAVALGGNRAEMFDPSEVDRAEEARIEAWVQRIRQAIDSNQLALHFQPIANLLGDPQPFYESYLRLLDVSGETIAPGAFLAIAEERDMIREIDSIVIERAAQTLSAHPSDPPVRILAQISKSALSDPALAEEVGAVIAKYNLRPGQLFLLTHESNASTQLAQAAELQKALDRVGSGLVIGQFGAGLNSIQLMEHLKPKFVKLDNSFMTDFAKSPDQQAKVRQLAEAAKAAGIPTIAPQVSDTASMTSLFTNSVEFVEGNFLSPPGPNLDFEF</sequence>
<evidence type="ECO:0000313" key="7">
    <source>
        <dbReference type="Proteomes" id="UP000824755"/>
    </source>
</evidence>
<keyword evidence="7" id="KW-1185">Reference proteome</keyword>
<accession>A0ABX8WNQ6</accession>
<dbReference type="InterPro" id="IPR000014">
    <property type="entry name" value="PAS"/>
</dbReference>
<dbReference type="InterPro" id="IPR013767">
    <property type="entry name" value="PAS_fold"/>
</dbReference>
<dbReference type="CDD" id="cd01948">
    <property type="entry name" value="EAL"/>
    <property type="match status" value="1"/>
</dbReference>
<dbReference type="CDD" id="cd01949">
    <property type="entry name" value="GGDEF"/>
    <property type="match status" value="1"/>
</dbReference>
<dbReference type="SUPFAM" id="SSF52172">
    <property type="entry name" value="CheY-like"/>
    <property type="match status" value="1"/>
</dbReference>
<dbReference type="NCBIfam" id="TIGR00254">
    <property type="entry name" value="GGDEF"/>
    <property type="match status" value="1"/>
</dbReference>
<feature type="domain" description="PAS" evidence="3">
    <location>
        <begin position="164"/>
        <end position="214"/>
    </location>
</feature>
<dbReference type="InterPro" id="IPR035919">
    <property type="entry name" value="EAL_sf"/>
</dbReference>
<evidence type="ECO:0000259" key="4">
    <source>
        <dbReference type="PROSITE" id="PS50883"/>
    </source>
</evidence>
<dbReference type="InterPro" id="IPR001633">
    <property type="entry name" value="EAL_dom"/>
</dbReference>
<dbReference type="Gene3D" id="3.30.70.270">
    <property type="match status" value="1"/>
</dbReference>
<comment type="caution">
    <text evidence="1">Lacks conserved residue(s) required for the propagation of feature annotation.</text>
</comment>
<dbReference type="PROSITE" id="PS50887">
    <property type="entry name" value="GGDEF"/>
    <property type="match status" value="1"/>
</dbReference>
<evidence type="ECO:0000259" key="3">
    <source>
        <dbReference type="PROSITE" id="PS50112"/>
    </source>
</evidence>
<feature type="domain" description="GGDEF" evidence="5">
    <location>
        <begin position="301"/>
        <end position="434"/>
    </location>
</feature>
<gene>
    <name evidence="6" type="ORF">H8L67_06710</name>
</gene>
<dbReference type="RefSeq" id="WP_220379088.1">
    <property type="nucleotide sequence ID" value="NZ_CP080544.1"/>
</dbReference>